<dbReference type="InterPro" id="IPR001041">
    <property type="entry name" value="2Fe-2S_ferredoxin-type"/>
</dbReference>
<evidence type="ECO:0000256" key="2">
    <source>
        <dbReference type="ARBA" id="ARBA00022475"/>
    </source>
</evidence>
<protein>
    <submittedName>
        <fullName evidence="7">Adenylate cyclase</fullName>
    </submittedName>
</protein>
<evidence type="ECO:0000256" key="1">
    <source>
        <dbReference type="ARBA" id="ARBA00004651"/>
    </source>
</evidence>
<name>A0A4R6WSZ8_9PROT</name>
<dbReference type="Pfam" id="PF00211">
    <property type="entry name" value="Guanylate_cyc"/>
    <property type="match status" value="1"/>
</dbReference>
<sequence>MIHPLFGRLGDRALLGRVRLVTGLVLFSYVLTHNLNHALGIHSLAALEAGRQVFLAFWRFAPLEAALYASAFLHIAVALIALYRRHSLRMPFWEGAQLILGLATPPMLMLHVLATAYASEVYDFTDSYTFVLLSFWVFLPHYGLLQALAVIVTWIHGCIGMAYWLRLKSWYPRARAYLFAGAVILPVLALIGFVDGAREAAARLADPAWLPSIAAEQNWPGGDVAAEVHALQQRGIVLFGLLLAAVLAARAIRQQVDRRRAILVNYDNGKAVRIQAGTSLLEASRMSGIPHASVCGGRGRCSTCRVRIIAGAEHLPPPGEDEKRVLARVGAAPDTRLACQLRPIAPVTIAPLLPAQADARMARARPDFHAGREMEIAILFADLRDFTRLSERRLPYDVVFLLNRYFKAMGEAVAESGGYLDKFIGDGVMALFGIKEGVGAMGAETACRQALDAARRMSLKLAELNQHLAADLKSPLRIGIGIHFGPAIVGDMGFGANQHLTAIGDTVNTASRLEAATKELQVQLVISEQVWRGAGMALAMPQQAGQHQGPELHHLQIRGREAALPVLAIRDAQALGQELGAALGREP</sequence>
<dbReference type="PROSITE" id="PS51085">
    <property type="entry name" value="2FE2S_FER_2"/>
    <property type="match status" value="1"/>
</dbReference>
<dbReference type="GO" id="GO:0035556">
    <property type="term" value="P:intracellular signal transduction"/>
    <property type="evidence" value="ECO:0007669"/>
    <property type="project" value="InterPro"/>
</dbReference>
<evidence type="ECO:0000313" key="8">
    <source>
        <dbReference type="Proteomes" id="UP000295783"/>
    </source>
</evidence>
<feature type="transmembrane region" description="Helical" evidence="4">
    <location>
        <begin position="139"/>
        <end position="164"/>
    </location>
</feature>
<dbReference type="SUPFAM" id="SSF81343">
    <property type="entry name" value="Fumarate reductase respiratory complex transmembrane subunits"/>
    <property type="match status" value="1"/>
</dbReference>
<proteinExistence type="predicted"/>
<comment type="subcellular location">
    <subcellularLocation>
        <location evidence="1">Cell membrane</location>
        <topology evidence="1">Multi-pass membrane protein</topology>
    </subcellularLocation>
</comment>
<dbReference type="InterPro" id="IPR036010">
    <property type="entry name" value="2Fe-2S_ferredoxin-like_sf"/>
</dbReference>
<keyword evidence="3 4" id="KW-0472">Membrane</keyword>
<feature type="transmembrane region" description="Helical" evidence="4">
    <location>
        <begin position="176"/>
        <end position="194"/>
    </location>
</feature>
<keyword evidence="8" id="KW-1185">Reference proteome</keyword>
<dbReference type="Gene3D" id="3.30.70.1230">
    <property type="entry name" value="Nucleotide cyclase"/>
    <property type="match status" value="1"/>
</dbReference>
<evidence type="ECO:0000256" key="3">
    <source>
        <dbReference type="ARBA" id="ARBA00023136"/>
    </source>
</evidence>
<dbReference type="SUPFAM" id="SSF54292">
    <property type="entry name" value="2Fe-2S ferredoxin-like"/>
    <property type="match status" value="1"/>
</dbReference>
<dbReference type="SMART" id="SM00044">
    <property type="entry name" value="CYCc"/>
    <property type="match status" value="1"/>
</dbReference>
<dbReference type="SUPFAM" id="SSF55073">
    <property type="entry name" value="Nucleotide cyclase"/>
    <property type="match status" value="1"/>
</dbReference>
<dbReference type="Gene3D" id="3.10.20.30">
    <property type="match status" value="1"/>
</dbReference>
<dbReference type="InterPro" id="IPR050697">
    <property type="entry name" value="Adenylyl/Guanylyl_Cyclase_3/4"/>
</dbReference>
<dbReference type="PANTHER" id="PTHR43081:SF17">
    <property type="entry name" value="BLL5647 PROTEIN"/>
    <property type="match status" value="1"/>
</dbReference>
<gene>
    <name evidence="7" type="ORF">A8950_0030</name>
</gene>
<dbReference type="Pfam" id="PF00111">
    <property type="entry name" value="Fer2"/>
    <property type="match status" value="1"/>
</dbReference>
<keyword evidence="4" id="KW-0812">Transmembrane</keyword>
<comment type="caution">
    <text evidence="7">The sequence shown here is derived from an EMBL/GenBank/DDBJ whole genome shotgun (WGS) entry which is preliminary data.</text>
</comment>
<feature type="transmembrane region" description="Helical" evidence="4">
    <location>
        <begin position="20"/>
        <end position="45"/>
    </location>
</feature>
<dbReference type="InterPro" id="IPR029787">
    <property type="entry name" value="Nucleotide_cyclase"/>
</dbReference>
<dbReference type="AlphaFoldDB" id="A0A4R6WSZ8"/>
<feature type="transmembrane region" description="Helical" evidence="4">
    <location>
        <begin position="65"/>
        <end position="83"/>
    </location>
</feature>
<dbReference type="PROSITE" id="PS50125">
    <property type="entry name" value="GUANYLATE_CYCLASE_2"/>
    <property type="match status" value="1"/>
</dbReference>
<keyword evidence="4" id="KW-1133">Transmembrane helix</keyword>
<dbReference type="GO" id="GO:0005886">
    <property type="term" value="C:plasma membrane"/>
    <property type="evidence" value="ECO:0007669"/>
    <property type="project" value="UniProtKB-SubCell"/>
</dbReference>
<dbReference type="GO" id="GO:0006171">
    <property type="term" value="P:cAMP biosynthetic process"/>
    <property type="evidence" value="ECO:0007669"/>
    <property type="project" value="TreeGrafter"/>
</dbReference>
<dbReference type="GO" id="GO:0051536">
    <property type="term" value="F:iron-sulfur cluster binding"/>
    <property type="evidence" value="ECO:0007669"/>
    <property type="project" value="InterPro"/>
</dbReference>
<dbReference type="InterPro" id="IPR012675">
    <property type="entry name" value="Beta-grasp_dom_sf"/>
</dbReference>
<feature type="transmembrane region" description="Helical" evidence="4">
    <location>
        <begin position="95"/>
        <end position="119"/>
    </location>
</feature>
<dbReference type="CDD" id="cd07302">
    <property type="entry name" value="CHD"/>
    <property type="match status" value="1"/>
</dbReference>
<dbReference type="RefSeq" id="WP_166644913.1">
    <property type="nucleotide sequence ID" value="NZ_SNYW01000001.1"/>
</dbReference>
<evidence type="ECO:0000259" key="6">
    <source>
        <dbReference type="PROSITE" id="PS51085"/>
    </source>
</evidence>
<evidence type="ECO:0000256" key="4">
    <source>
        <dbReference type="SAM" id="Phobius"/>
    </source>
</evidence>
<feature type="transmembrane region" description="Helical" evidence="4">
    <location>
        <begin position="235"/>
        <end position="252"/>
    </location>
</feature>
<dbReference type="CDD" id="cd00207">
    <property type="entry name" value="fer2"/>
    <property type="match status" value="1"/>
</dbReference>
<dbReference type="InterPro" id="IPR001054">
    <property type="entry name" value="A/G_cyclase"/>
</dbReference>
<feature type="domain" description="2Fe-2S ferredoxin-type" evidence="6">
    <location>
        <begin position="260"/>
        <end position="355"/>
    </location>
</feature>
<dbReference type="PANTHER" id="PTHR43081">
    <property type="entry name" value="ADENYLATE CYCLASE, TERMINAL-DIFFERENTIATION SPECIFIC-RELATED"/>
    <property type="match status" value="1"/>
</dbReference>
<keyword evidence="2" id="KW-1003">Cell membrane</keyword>
<dbReference type="EMBL" id="SNYW01000001">
    <property type="protein sequence ID" value="TDQ86339.1"/>
    <property type="molecule type" value="Genomic_DNA"/>
</dbReference>
<reference evidence="7 8" key="1">
    <citation type="submission" date="2019-03" db="EMBL/GenBank/DDBJ databases">
        <title>Genomic Encyclopedia of Type Strains, Phase III (KMG-III): the genomes of soil and plant-associated and newly described type strains.</title>
        <authorList>
            <person name="Whitman W."/>
        </authorList>
    </citation>
    <scope>NUCLEOTIDE SEQUENCE [LARGE SCALE GENOMIC DNA]</scope>
    <source>
        <strain evidence="7 8">CGMCC 1.7660</strain>
    </source>
</reference>
<evidence type="ECO:0000313" key="7">
    <source>
        <dbReference type="EMBL" id="TDQ86339.1"/>
    </source>
</evidence>
<accession>A0A4R6WSZ8</accession>
<evidence type="ECO:0000259" key="5">
    <source>
        <dbReference type="PROSITE" id="PS50125"/>
    </source>
</evidence>
<dbReference type="InterPro" id="IPR034804">
    <property type="entry name" value="SQR/QFR_C/D"/>
</dbReference>
<dbReference type="Proteomes" id="UP000295783">
    <property type="component" value="Unassembled WGS sequence"/>
</dbReference>
<organism evidence="7 8">
    <name type="scientific">Dongia mobilis</name>
    <dbReference type="NCBI Taxonomy" id="578943"/>
    <lineage>
        <taxon>Bacteria</taxon>
        <taxon>Pseudomonadati</taxon>
        <taxon>Pseudomonadota</taxon>
        <taxon>Alphaproteobacteria</taxon>
        <taxon>Rhodospirillales</taxon>
        <taxon>Dongiaceae</taxon>
        <taxon>Dongia</taxon>
    </lineage>
</organism>
<feature type="domain" description="Guanylate cyclase" evidence="5">
    <location>
        <begin position="377"/>
        <end position="514"/>
    </location>
</feature>
<dbReference type="GO" id="GO:0004016">
    <property type="term" value="F:adenylate cyclase activity"/>
    <property type="evidence" value="ECO:0007669"/>
    <property type="project" value="UniProtKB-ARBA"/>
</dbReference>